<dbReference type="Gene3D" id="3.40.50.720">
    <property type="entry name" value="NAD(P)-binding Rossmann-like Domain"/>
    <property type="match status" value="2"/>
</dbReference>
<evidence type="ECO:0000313" key="2">
    <source>
        <dbReference type="Proteomes" id="UP000182444"/>
    </source>
</evidence>
<protein>
    <submittedName>
        <fullName evidence="1">Uncharacterized protein</fullName>
    </submittedName>
</protein>
<name>A0A1D8N3P8_YARLL</name>
<proteinExistence type="predicted"/>
<dbReference type="VEuPathDB" id="FungiDB:YALI1_A04044g"/>
<dbReference type="GeneID" id="94582286"/>
<accession>A0A1D8N3P8</accession>
<sequence length="89" mass="9976">MKVFLLYFAGSPPLTNPASWLLKTSFDSEKAPDQNHRVRSDHVDLDAANKRDIAVLKVTGSNFQSFAKRFVKTIPVLVQNFVPSQQVMA</sequence>
<dbReference type="Proteomes" id="UP000182444">
    <property type="component" value="Chromosome 1A"/>
</dbReference>
<dbReference type="AlphaFoldDB" id="A0A1D8N3P8"/>
<organism evidence="1 2">
    <name type="scientific">Yarrowia lipolytica</name>
    <name type="common">Candida lipolytica</name>
    <dbReference type="NCBI Taxonomy" id="4952"/>
    <lineage>
        <taxon>Eukaryota</taxon>
        <taxon>Fungi</taxon>
        <taxon>Dikarya</taxon>
        <taxon>Ascomycota</taxon>
        <taxon>Saccharomycotina</taxon>
        <taxon>Dipodascomycetes</taxon>
        <taxon>Dipodascales</taxon>
        <taxon>Dipodascales incertae sedis</taxon>
        <taxon>Yarrowia</taxon>
    </lineage>
</organism>
<gene>
    <name evidence="1" type="ORF">YALI1_A04044g</name>
</gene>
<dbReference type="RefSeq" id="XP_068137727.1">
    <property type="nucleotide sequence ID" value="XM_068281626.1"/>
</dbReference>
<evidence type="ECO:0000313" key="1">
    <source>
        <dbReference type="EMBL" id="AOW00230.1"/>
    </source>
</evidence>
<reference evidence="1 2" key="1">
    <citation type="journal article" date="2016" name="PLoS ONE">
        <title>Sequence Assembly of Yarrowia lipolytica Strain W29/CLIB89 Shows Transposable Element Diversity.</title>
        <authorList>
            <person name="Magnan C."/>
            <person name="Yu J."/>
            <person name="Chang I."/>
            <person name="Jahn E."/>
            <person name="Kanomata Y."/>
            <person name="Wu J."/>
            <person name="Zeller M."/>
            <person name="Oakes M."/>
            <person name="Baldi P."/>
            <person name="Sandmeyer S."/>
        </authorList>
    </citation>
    <scope>NUCLEOTIDE SEQUENCE [LARGE SCALE GENOMIC DNA]</scope>
    <source>
        <strain evidence="2">CLIB89(W29)</strain>
    </source>
</reference>
<dbReference type="SUPFAM" id="SSF52283">
    <property type="entry name" value="Formate/glycerate dehydrogenase catalytic domain-like"/>
    <property type="match status" value="1"/>
</dbReference>
<dbReference type="EMBL" id="CP017553">
    <property type="protein sequence ID" value="AOW00230.1"/>
    <property type="molecule type" value="Genomic_DNA"/>
</dbReference>